<proteinExistence type="predicted"/>
<dbReference type="GO" id="GO:0004077">
    <property type="term" value="F:biotin--[biotin carboxyl-carrier protein] ligase activity"/>
    <property type="evidence" value="ECO:0007669"/>
    <property type="project" value="TreeGrafter"/>
</dbReference>
<feature type="domain" description="BPL/LPL catalytic" evidence="1">
    <location>
        <begin position="1"/>
        <end position="170"/>
    </location>
</feature>
<sequence length="224" mass="23462">MPLPLIRLGVVDSTQAFLERHPELGCCAVLAGEQLKGQGQAGNAWVSRPGAGLWLSACLPAPRVPPGLLLQRAMAAVLEVLEPAGAPLGLKWPNDLVGRREGRLVKLGGIIGQAKGDRVLLGLGLNLTEAPAIPERAIPPACLRDLAKGGVPEAGALARDILEAWEDLEIPREAPFLWPAPGDPIRWEQGEGVCVGWLGDGRLRVERPGGGHVDLTAGDVSGLA</sequence>
<organism evidence="2 3">
    <name type="scientific">Mesoterricola silvestris</name>
    <dbReference type="NCBI Taxonomy" id="2927979"/>
    <lineage>
        <taxon>Bacteria</taxon>
        <taxon>Pseudomonadati</taxon>
        <taxon>Acidobacteriota</taxon>
        <taxon>Holophagae</taxon>
        <taxon>Holophagales</taxon>
        <taxon>Holophagaceae</taxon>
        <taxon>Mesoterricola</taxon>
    </lineage>
</organism>
<dbReference type="RefSeq" id="WP_316415170.1">
    <property type="nucleotide sequence ID" value="NZ_AP027080.1"/>
</dbReference>
<dbReference type="InterPro" id="IPR045864">
    <property type="entry name" value="aa-tRNA-synth_II/BPL/LPL"/>
</dbReference>
<dbReference type="PANTHER" id="PTHR12835:SF5">
    <property type="entry name" value="BIOTIN--PROTEIN LIGASE"/>
    <property type="match status" value="1"/>
</dbReference>
<keyword evidence="3" id="KW-1185">Reference proteome</keyword>
<dbReference type="AlphaFoldDB" id="A0AA48GQP7"/>
<dbReference type="EMBL" id="AP027080">
    <property type="protein sequence ID" value="BDU72257.1"/>
    <property type="molecule type" value="Genomic_DNA"/>
</dbReference>
<gene>
    <name evidence="2" type="ORF">METEAL_14310</name>
</gene>
<protein>
    <recommendedName>
        <fullName evidence="1">BPL/LPL catalytic domain-containing protein</fullName>
    </recommendedName>
</protein>
<evidence type="ECO:0000313" key="3">
    <source>
        <dbReference type="Proteomes" id="UP001238179"/>
    </source>
</evidence>
<dbReference type="GO" id="GO:0005737">
    <property type="term" value="C:cytoplasm"/>
    <property type="evidence" value="ECO:0007669"/>
    <property type="project" value="TreeGrafter"/>
</dbReference>
<dbReference type="SUPFAM" id="SSF55681">
    <property type="entry name" value="Class II aaRS and biotin synthetases"/>
    <property type="match status" value="1"/>
</dbReference>
<evidence type="ECO:0000259" key="1">
    <source>
        <dbReference type="PROSITE" id="PS51733"/>
    </source>
</evidence>
<dbReference type="PANTHER" id="PTHR12835">
    <property type="entry name" value="BIOTIN PROTEIN LIGASE"/>
    <property type="match status" value="1"/>
</dbReference>
<dbReference type="KEGG" id="msil:METEAL_14310"/>
<reference evidence="3" key="1">
    <citation type="journal article" date="2023" name="Int. J. Syst. Evol. Microbiol.">
        <title>Mesoterricola silvestris gen. nov., sp. nov., Mesoterricola sediminis sp. nov., Geothrix oryzae sp. nov., Geothrix edaphica sp. nov., Geothrix rubra sp. nov., and Geothrix limicola sp. nov., six novel members of Acidobacteriota isolated from soils.</title>
        <authorList>
            <person name="Itoh H."/>
            <person name="Sugisawa Y."/>
            <person name="Mise K."/>
            <person name="Xu Z."/>
            <person name="Kuniyasu M."/>
            <person name="Ushijima N."/>
            <person name="Kawano K."/>
            <person name="Kobayashi E."/>
            <person name="Shiratori Y."/>
            <person name="Masuda Y."/>
            <person name="Senoo K."/>
        </authorList>
    </citation>
    <scope>NUCLEOTIDE SEQUENCE [LARGE SCALE GENOMIC DNA]</scope>
    <source>
        <strain evidence="3">W79</strain>
    </source>
</reference>
<dbReference type="PROSITE" id="PS51733">
    <property type="entry name" value="BPL_LPL_CATALYTIC"/>
    <property type="match status" value="1"/>
</dbReference>
<evidence type="ECO:0000313" key="2">
    <source>
        <dbReference type="EMBL" id="BDU72257.1"/>
    </source>
</evidence>
<dbReference type="Gene3D" id="3.30.930.10">
    <property type="entry name" value="Bira Bifunctional Protein, Domain 2"/>
    <property type="match status" value="1"/>
</dbReference>
<dbReference type="Proteomes" id="UP001238179">
    <property type="component" value="Chromosome"/>
</dbReference>
<dbReference type="InterPro" id="IPR004143">
    <property type="entry name" value="BPL_LPL_catalytic"/>
</dbReference>
<accession>A0AA48GQP7</accession>
<dbReference type="Pfam" id="PF03099">
    <property type="entry name" value="BPL_LplA_LipB"/>
    <property type="match status" value="1"/>
</dbReference>
<name>A0AA48GQP7_9BACT</name>